<evidence type="ECO:0000256" key="1">
    <source>
        <dbReference type="ARBA" id="ARBA00008761"/>
    </source>
</evidence>
<dbReference type="InterPro" id="IPR051399">
    <property type="entry name" value="RNA-guided_DNA_endo/Transpos"/>
</dbReference>
<dbReference type="PANTHER" id="PTHR30405">
    <property type="entry name" value="TRANSPOSASE"/>
    <property type="match status" value="1"/>
</dbReference>
<evidence type="ECO:0000313" key="12">
    <source>
        <dbReference type="EMBL" id="GAA3736539.1"/>
    </source>
</evidence>
<dbReference type="PANTHER" id="PTHR30405:SF25">
    <property type="entry name" value="RNA-GUIDED DNA ENDONUCLEASE INSQ-RELATED"/>
    <property type="match status" value="1"/>
</dbReference>
<name>A0ABP7FD63_9ACTN</name>
<evidence type="ECO:0000256" key="4">
    <source>
        <dbReference type="ARBA" id="ARBA00022723"/>
    </source>
</evidence>
<keyword evidence="12" id="KW-0540">Nuclease</keyword>
<gene>
    <name evidence="12" type="ORF">GCM10022402_15850</name>
</gene>
<feature type="region of interest" description="Disordered" evidence="8">
    <location>
        <begin position="387"/>
        <end position="422"/>
    </location>
</feature>
<keyword evidence="13" id="KW-1185">Reference proteome</keyword>
<dbReference type="Pfam" id="PF07282">
    <property type="entry name" value="Cas12f1-like_TNB"/>
    <property type="match status" value="1"/>
</dbReference>
<evidence type="ECO:0000259" key="11">
    <source>
        <dbReference type="Pfam" id="PF12323"/>
    </source>
</evidence>
<evidence type="ECO:0000259" key="9">
    <source>
        <dbReference type="Pfam" id="PF01385"/>
    </source>
</evidence>
<keyword evidence="4" id="KW-0479">Metal-binding</keyword>
<dbReference type="NCBIfam" id="TIGR01766">
    <property type="entry name" value="IS200/IS605 family accessory protein TnpB-like domain"/>
    <property type="match status" value="1"/>
</dbReference>
<evidence type="ECO:0000256" key="2">
    <source>
        <dbReference type="ARBA" id="ARBA00011044"/>
    </source>
</evidence>
<keyword evidence="6" id="KW-0238">DNA-binding</keyword>
<dbReference type="Pfam" id="PF01385">
    <property type="entry name" value="OrfB_IS605"/>
    <property type="match status" value="1"/>
</dbReference>
<comment type="caution">
    <text evidence="12">The sequence shown here is derived from an EMBL/GenBank/DDBJ whole genome shotgun (WGS) entry which is preliminary data.</text>
</comment>
<feature type="domain" description="Transposase putative helix-turn-helix" evidence="11">
    <location>
        <begin position="8"/>
        <end position="48"/>
    </location>
</feature>
<evidence type="ECO:0000256" key="7">
    <source>
        <dbReference type="ARBA" id="ARBA00023172"/>
    </source>
</evidence>
<evidence type="ECO:0000259" key="10">
    <source>
        <dbReference type="Pfam" id="PF07282"/>
    </source>
</evidence>
<protein>
    <submittedName>
        <fullName evidence="12">RNA-guided endonuclease TnpB family protein</fullName>
    </submittedName>
</protein>
<dbReference type="Proteomes" id="UP001500908">
    <property type="component" value="Unassembled WGS sequence"/>
</dbReference>
<dbReference type="InterPro" id="IPR001959">
    <property type="entry name" value="Transposase"/>
</dbReference>
<dbReference type="EMBL" id="BAABDD010000005">
    <property type="protein sequence ID" value="GAA3736539.1"/>
    <property type="molecule type" value="Genomic_DNA"/>
</dbReference>
<reference evidence="13" key="1">
    <citation type="journal article" date="2019" name="Int. J. Syst. Evol. Microbiol.">
        <title>The Global Catalogue of Microorganisms (GCM) 10K type strain sequencing project: providing services to taxonomists for standard genome sequencing and annotation.</title>
        <authorList>
            <consortium name="The Broad Institute Genomics Platform"/>
            <consortium name="The Broad Institute Genome Sequencing Center for Infectious Disease"/>
            <person name="Wu L."/>
            <person name="Ma J."/>
        </authorList>
    </citation>
    <scope>NUCLEOTIDE SEQUENCE [LARGE SCALE GENOMIC DNA]</scope>
    <source>
        <strain evidence="13">JCM 17137</strain>
    </source>
</reference>
<evidence type="ECO:0000256" key="3">
    <source>
        <dbReference type="ARBA" id="ARBA00022578"/>
    </source>
</evidence>
<accession>A0ABP7FD63</accession>
<dbReference type="InterPro" id="IPR021027">
    <property type="entry name" value="Transposase_put_HTH"/>
</dbReference>
<evidence type="ECO:0000256" key="6">
    <source>
        <dbReference type="ARBA" id="ARBA00023125"/>
    </source>
</evidence>
<keyword evidence="7" id="KW-0233">DNA recombination</keyword>
<evidence type="ECO:0000256" key="8">
    <source>
        <dbReference type="SAM" id="MobiDB-lite"/>
    </source>
</evidence>
<feature type="compositionally biased region" description="Low complexity" evidence="8">
    <location>
        <begin position="403"/>
        <end position="422"/>
    </location>
</feature>
<dbReference type="GO" id="GO:0004519">
    <property type="term" value="F:endonuclease activity"/>
    <property type="evidence" value="ECO:0007669"/>
    <property type="project" value="UniProtKB-KW"/>
</dbReference>
<keyword evidence="12" id="KW-0378">Hydrolase</keyword>
<feature type="domain" description="Probable transposase IS891/IS1136/IS1341" evidence="9">
    <location>
        <begin position="179"/>
        <end position="284"/>
    </location>
</feature>
<keyword evidence="5" id="KW-0862">Zinc</keyword>
<keyword evidence="12" id="KW-0255">Endonuclease</keyword>
<feature type="domain" description="Cas12f1-like TNB" evidence="10">
    <location>
        <begin position="297"/>
        <end position="363"/>
    </location>
</feature>
<evidence type="ECO:0000313" key="13">
    <source>
        <dbReference type="Proteomes" id="UP001500908"/>
    </source>
</evidence>
<dbReference type="NCBIfam" id="NF040570">
    <property type="entry name" value="guided_TnpB"/>
    <property type="match status" value="1"/>
</dbReference>
<dbReference type="Pfam" id="PF12323">
    <property type="entry name" value="HTH_OrfB_IS605"/>
    <property type="match status" value="1"/>
</dbReference>
<sequence>MRVTRSTVKRTFTYRFYPTDAQAAELSRTFGWVRLVCNRALDLGTRAWFTEQRRGNHTESSAALTAWKKDPDLALLNEVSSVPLQQALRHLQAAFRAFFSKRAQYPRFKSKKTSRAAAECTRSGVTHRHGALFLATMAQPLDIVWSQPLPADAQPTTATVSQDGAERWGVSMRCEDTPRPAPASDRAVRVAAGPTCLAVLSTGEKIANPKHEFRDRARLAKAQRELSRTQKGSNTRAKARRRVARMHTRITDRRRDFLRKLSTRLLCGNQVVVIEDLRVRSLVNNHKLARAVSGTAWSELRSMLEYKCAWRGRELVAIDRFFPSSTTCSTRGAPRKTIPLNVRTWTCDCGVTHDRDVNAAINIKTAGLAASVGAPLCDAAELTKQHRAGGAGAGVRPQRESSRTGQSARQQTQRAAAGLSSR</sequence>
<keyword evidence="3" id="KW-0815">Transposition</keyword>
<dbReference type="InterPro" id="IPR010095">
    <property type="entry name" value="Cas12f1-like_TNB"/>
</dbReference>
<comment type="similarity">
    <text evidence="2">In the N-terminal section; belongs to the transposase 2 family.</text>
</comment>
<comment type="similarity">
    <text evidence="1">In the C-terminal section; belongs to the transposase 35 family.</text>
</comment>
<organism evidence="12 13">
    <name type="scientific">Salinactinospora qingdaonensis</name>
    <dbReference type="NCBI Taxonomy" id="702744"/>
    <lineage>
        <taxon>Bacteria</taxon>
        <taxon>Bacillati</taxon>
        <taxon>Actinomycetota</taxon>
        <taxon>Actinomycetes</taxon>
        <taxon>Streptosporangiales</taxon>
        <taxon>Nocardiopsidaceae</taxon>
        <taxon>Salinactinospora</taxon>
    </lineage>
</organism>
<evidence type="ECO:0000256" key="5">
    <source>
        <dbReference type="ARBA" id="ARBA00022833"/>
    </source>
</evidence>
<proteinExistence type="inferred from homology"/>